<name>A0PZ07_CLONN</name>
<dbReference type="CDD" id="cd03808">
    <property type="entry name" value="GT4_CapM-like"/>
    <property type="match status" value="1"/>
</dbReference>
<dbReference type="SUPFAM" id="SSF53756">
    <property type="entry name" value="UDP-Glycosyltransferase/glycogen phosphorylase"/>
    <property type="match status" value="1"/>
</dbReference>
<dbReference type="InterPro" id="IPR028098">
    <property type="entry name" value="Glyco_trans_4-like_N"/>
</dbReference>
<keyword evidence="4" id="KW-1185">Reference proteome</keyword>
<evidence type="ECO:0000259" key="2">
    <source>
        <dbReference type="Pfam" id="PF13439"/>
    </source>
</evidence>
<dbReference type="PATRIC" id="fig|386415.7.peg.635"/>
<evidence type="ECO:0000313" key="4">
    <source>
        <dbReference type="Proteomes" id="UP000008220"/>
    </source>
</evidence>
<dbReference type="EMBL" id="CP000382">
    <property type="protein sequence ID" value="ABK60694.1"/>
    <property type="molecule type" value="Genomic_DNA"/>
</dbReference>
<dbReference type="STRING" id="386415.NT01CX_1528"/>
<sequence>MKIVHVVEAFGGGVYSFLTELCNALCDKNGYEIVVVYSVREQTPKNFKKDFSKKVKFVHVDMCRGLNPYKNIRSLFKLKKVLDIENPDIIHLHSSKAGFLGRIASYMNRFNMNKVFYNPHGFSFLQQNESKFKRKVFLALEKYASRFGGSIVGCSKGEYEEALKIQENCININNGINTKKIDEILKSIDKKKGLKESITIGTIGRICYQKNPQQFNQIAEKFPKYNFVWIGDGELKNKLTSSNIQVTGWMERKKVIEKLLDLDIYIMTSLWEGLPISLLEAMYLEKPVIVSDVIGNRDVIESNENGYVCSGVDEFIKKIKILIEEDSKREEIGKSARQSICKFYNEKIMLQEYKKLYMSLESIGD</sequence>
<gene>
    <name evidence="3" type="ordered locus">NT01CX_1528</name>
</gene>
<evidence type="ECO:0000313" key="3">
    <source>
        <dbReference type="EMBL" id="ABK60694.1"/>
    </source>
</evidence>
<dbReference type="Pfam" id="PF00534">
    <property type="entry name" value="Glycos_transf_1"/>
    <property type="match status" value="1"/>
</dbReference>
<feature type="domain" description="Glycosyl transferase family 1" evidence="1">
    <location>
        <begin position="189"/>
        <end position="338"/>
    </location>
</feature>
<dbReference type="PANTHER" id="PTHR12526">
    <property type="entry name" value="GLYCOSYLTRANSFERASE"/>
    <property type="match status" value="1"/>
</dbReference>
<dbReference type="Pfam" id="PF13439">
    <property type="entry name" value="Glyco_transf_4"/>
    <property type="match status" value="1"/>
</dbReference>
<dbReference type="Gene3D" id="3.40.50.2000">
    <property type="entry name" value="Glycogen Phosphorylase B"/>
    <property type="match status" value="2"/>
</dbReference>
<protein>
    <submittedName>
        <fullName evidence="3">Glycosyl transferase, group 1 family protein, putative</fullName>
    </submittedName>
</protein>
<dbReference type="HOGENOM" id="CLU_009583_0_1_9"/>
<evidence type="ECO:0000259" key="1">
    <source>
        <dbReference type="Pfam" id="PF00534"/>
    </source>
</evidence>
<accession>A0PZ07</accession>
<dbReference type="PANTHER" id="PTHR12526:SF630">
    <property type="entry name" value="GLYCOSYLTRANSFERASE"/>
    <property type="match status" value="1"/>
</dbReference>
<keyword evidence="3" id="KW-0808">Transferase</keyword>
<dbReference type="RefSeq" id="WP_011721617.1">
    <property type="nucleotide sequence ID" value="NC_008593.1"/>
</dbReference>
<organism evidence="3 4">
    <name type="scientific">Clostridium novyi (strain NT)</name>
    <dbReference type="NCBI Taxonomy" id="386415"/>
    <lineage>
        <taxon>Bacteria</taxon>
        <taxon>Bacillati</taxon>
        <taxon>Bacillota</taxon>
        <taxon>Clostridia</taxon>
        <taxon>Eubacteriales</taxon>
        <taxon>Clostridiaceae</taxon>
        <taxon>Clostridium</taxon>
    </lineage>
</organism>
<dbReference type="InterPro" id="IPR001296">
    <property type="entry name" value="Glyco_trans_1"/>
</dbReference>
<dbReference type="KEGG" id="cno:NT01CX_1528"/>
<dbReference type="Proteomes" id="UP000008220">
    <property type="component" value="Chromosome"/>
</dbReference>
<dbReference type="AlphaFoldDB" id="A0PZ07"/>
<reference evidence="3 4" key="1">
    <citation type="journal article" date="2006" name="Nat. Biotechnol.">
        <title>The genome and transcriptomes of the anti-tumor agent Clostridium novyi-NT.</title>
        <authorList>
            <person name="Bettegowda C."/>
            <person name="Huang X."/>
            <person name="Lin J."/>
            <person name="Cheong I."/>
            <person name="Kohli M."/>
            <person name="Szabo S.A."/>
            <person name="Zhang X."/>
            <person name="Diaz L.A. Jr."/>
            <person name="Velculescu V.E."/>
            <person name="Parmigiani G."/>
            <person name="Kinzler K.W."/>
            <person name="Vogelstein B."/>
            <person name="Zhou S."/>
        </authorList>
    </citation>
    <scope>NUCLEOTIDE SEQUENCE [LARGE SCALE GENOMIC DNA]</scope>
    <source>
        <strain evidence="3 4">NT</strain>
    </source>
</reference>
<proteinExistence type="predicted"/>
<dbReference type="eggNOG" id="COG0438">
    <property type="taxonomic scope" value="Bacteria"/>
</dbReference>
<feature type="domain" description="Glycosyltransferase subfamily 4-like N-terminal" evidence="2">
    <location>
        <begin position="12"/>
        <end position="179"/>
    </location>
</feature>
<dbReference type="GO" id="GO:0016757">
    <property type="term" value="F:glycosyltransferase activity"/>
    <property type="evidence" value="ECO:0007669"/>
    <property type="project" value="InterPro"/>
</dbReference>
<dbReference type="CAZy" id="GT4">
    <property type="family name" value="Glycosyltransferase Family 4"/>
</dbReference>